<dbReference type="Proteomes" id="UP000189796">
    <property type="component" value="Chromosome I"/>
</dbReference>
<accession>A0A1M5RM28</accession>
<proteinExistence type="predicted"/>
<dbReference type="EMBL" id="LT670817">
    <property type="protein sequence ID" value="SHH27275.1"/>
    <property type="molecule type" value="Genomic_DNA"/>
</dbReference>
<name>A0A1M5RM28_9BRAD</name>
<evidence type="ECO:0000313" key="1">
    <source>
        <dbReference type="EMBL" id="SHH27275.1"/>
    </source>
</evidence>
<organism evidence="1 2">
    <name type="scientific">Bradyrhizobium erythrophlei</name>
    <dbReference type="NCBI Taxonomy" id="1437360"/>
    <lineage>
        <taxon>Bacteria</taxon>
        <taxon>Pseudomonadati</taxon>
        <taxon>Pseudomonadota</taxon>
        <taxon>Alphaproteobacteria</taxon>
        <taxon>Hyphomicrobiales</taxon>
        <taxon>Nitrobacteraceae</taxon>
        <taxon>Bradyrhizobium</taxon>
    </lineage>
</organism>
<protein>
    <submittedName>
        <fullName evidence="1">Uncharacterized protein</fullName>
    </submittedName>
</protein>
<gene>
    <name evidence="1" type="ORF">SAMN05443248_4284</name>
</gene>
<reference evidence="1 2" key="1">
    <citation type="submission" date="2016-11" db="EMBL/GenBank/DDBJ databases">
        <authorList>
            <person name="Jaros S."/>
            <person name="Januszkiewicz K."/>
            <person name="Wedrychowicz H."/>
        </authorList>
    </citation>
    <scope>NUCLEOTIDE SEQUENCE [LARGE SCALE GENOMIC DNA]</scope>
    <source>
        <strain evidence="1 2">GAS138</strain>
    </source>
</reference>
<dbReference type="AlphaFoldDB" id="A0A1M5RM28"/>
<evidence type="ECO:0000313" key="2">
    <source>
        <dbReference type="Proteomes" id="UP000189796"/>
    </source>
</evidence>
<sequence>MRSAAPSAFWRKGRSHRTLLRQLRPVRDIEPELPIRLMLSGVRIAYWAIRIFQRPRPKTPRFAEIAKLLTLEVKTLRRLTERGRLKFRTMAVRRRMLRRNITLFDTRAQRLGSARRGDVRAIARARSGAK</sequence>